<protein>
    <submittedName>
        <fullName evidence="2">DUF4387 domain-containing protein</fullName>
    </submittedName>
</protein>
<feature type="domain" description="DUF4387" evidence="1">
    <location>
        <begin position="4"/>
        <end position="100"/>
    </location>
</feature>
<dbReference type="RefSeq" id="WP_169416475.1">
    <property type="nucleotide sequence ID" value="NZ_JABBFX010000001.1"/>
</dbReference>
<proteinExistence type="predicted"/>
<dbReference type="AlphaFoldDB" id="A0A848GUF5"/>
<dbReference type="Proteomes" id="UP000541185">
    <property type="component" value="Unassembled WGS sequence"/>
</dbReference>
<name>A0A848GUF5_9BURK</name>
<evidence type="ECO:0000259" key="1">
    <source>
        <dbReference type="Pfam" id="PF14330"/>
    </source>
</evidence>
<dbReference type="EMBL" id="JABBFX010000001">
    <property type="protein sequence ID" value="NML42256.1"/>
    <property type="molecule type" value="Genomic_DNA"/>
</dbReference>
<evidence type="ECO:0000313" key="2">
    <source>
        <dbReference type="EMBL" id="NML42256.1"/>
    </source>
</evidence>
<organism evidence="2 3">
    <name type="scientific">Ramlibacter agri</name>
    <dbReference type="NCBI Taxonomy" id="2728837"/>
    <lineage>
        <taxon>Bacteria</taxon>
        <taxon>Pseudomonadati</taxon>
        <taxon>Pseudomonadota</taxon>
        <taxon>Betaproteobacteria</taxon>
        <taxon>Burkholderiales</taxon>
        <taxon>Comamonadaceae</taxon>
        <taxon>Ramlibacter</taxon>
    </lineage>
</organism>
<comment type="caution">
    <text evidence="2">The sequence shown here is derived from an EMBL/GenBank/DDBJ whole genome shotgun (WGS) entry which is preliminary data.</text>
</comment>
<sequence>MPKLSEVCHHVRSKNAGPFWITLDFSFADQQAFDRYCNAPAFDPATIGQTMNVDASLVKVFRVPKLRVVKVSYPRRKPQGGMLERDMHGGQQYVRFLDLEMA</sequence>
<dbReference type="InterPro" id="IPR025496">
    <property type="entry name" value="DUF4387"/>
</dbReference>
<evidence type="ECO:0000313" key="3">
    <source>
        <dbReference type="Proteomes" id="UP000541185"/>
    </source>
</evidence>
<dbReference type="Pfam" id="PF14330">
    <property type="entry name" value="DUF4387"/>
    <property type="match status" value="1"/>
</dbReference>
<accession>A0A848GUF5</accession>
<reference evidence="2 3" key="1">
    <citation type="submission" date="2020-04" db="EMBL/GenBank/DDBJ databases">
        <title>Ramlibacter sp. G-1-2-2 isolated from soil.</title>
        <authorList>
            <person name="Dahal R.H."/>
        </authorList>
    </citation>
    <scope>NUCLEOTIDE SEQUENCE [LARGE SCALE GENOMIC DNA]</scope>
    <source>
        <strain evidence="2 3">G-1-2-2</strain>
    </source>
</reference>
<gene>
    <name evidence="2" type="ORF">HHL11_00750</name>
</gene>
<keyword evidence="3" id="KW-1185">Reference proteome</keyword>